<sequence>MRAGGWRQYQRLLRCGQQRRKALDEADIFPPAVSVFGPECGSGLDFADQRAYEYPLILTGLAPGGNHGT</sequence>
<protein>
    <submittedName>
        <fullName evidence="1">Uncharacterized protein</fullName>
    </submittedName>
</protein>
<gene>
    <name evidence="1" type="ORF">KM92DES2_11639</name>
</gene>
<evidence type="ECO:0000313" key="1">
    <source>
        <dbReference type="EMBL" id="SBW02301.1"/>
    </source>
</evidence>
<proteinExistence type="predicted"/>
<dbReference type="EMBL" id="FLUP01000001">
    <property type="protein sequence ID" value="SBW02301.1"/>
    <property type="molecule type" value="Genomic_DNA"/>
</dbReference>
<dbReference type="AlphaFoldDB" id="A0A212JSA1"/>
<name>A0A212JSA1_9BACT</name>
<accession>A0A212JSA1</accession>
<organism evidence="1">
    <name type="scientific">uncultured Desulfovibrio sp</name>
    <dbReference type="NCBI Taxonomy" id="167968"/>
    <lineage>
        <taxon>Bacteria</taxon>
        <taxon>Pseudomonadati</taxon>
        <taxon>Thermodesulfobacteriota</taxon>
        <taxon>Desulfovibrionia</taxon>
        <taxon>Desulfovibrionales</taxon>
        <taxon>Desulfovibrionaceae</taxon>
        <taxon>Desulfovibrio</taxon>
        <taxon>environmental samples</taxon>
    </lineage>
</organism>
<reference evidence="1" key="1">
    <citation type="submission" date="2016-04" db="EMBL/GenBank/DDBJ databases">
        <authorList>
            <person name="Evans L.H."/>
            <person name="Alamgir A."/>
            <person name="Owens N."/>
            <person name="Weber N.D."/>
            <person name="Virtaneva K."/>
            <person name="Barbian K."/>
            <person name="Babar A."/>
            <person name="Rosenke K."/>
        </authorList>
    </citation>
    <scope>NUCLEOTIDE SEQUENCE</scope>
    <source>
        <strain evidence="1">92-2</strain>
    </source>
</reference>